<evidence type="ECO:0000256" key="2">
    <source>
        <dbReference type="ARBA" id="ARBA00022737"/>
    </source>
</evidence>
<keyword evidence="1" id="KW-0732">Signal</keyword>
<dbReference type="PANTHER" id="PTHR46388:SF2">
    <property type="entry name" value="NHL REPEAT-CONTAINING PROTEIN 2"/>
    <property type="match status" value="1"/>
</dbReference>
<keyword evidence="5" id="KW-1185">Reference proteome</keyword>
<comment type="caution">
    <text evidence="4">The sequence shown here is derived from an EMBL/GenBank/DDBJ whole genome shotgun (WGS) entry which is preliminary data.</text>
</comment>
<evidence type="ECO:0000313" key="5">
    <source>
        <dbReference type="Proteomes" id="UP000214646"/>
    </source>
</evidence>
<dbReference type="Proteomes" id="UP000214646">
    <property type="component" value="Unassembled WGS sequence"/>
</dbReference>
<feature type="domain" description="Teneurin NHL" evidence="3">
    <location>
        <begin position="140"/>
        <end position="191"/>
    </location>
</feature>
<evidence type="ECO:0000259" key="3">
    <source>
        <dbReference type="Pfam" id="PF25021"/>
    </source>
</evidence>
<dbReference type="CDD" id="cd14953">
    <property type="entry name" value="NHL_like_1"/>
    <property type="match status" value="1"/>
</dbReference>
<reference evidence="5" key="1">
    <citation type="submission" date="2017-06" db="EMBL/GenBank/DDBJ databases">
        <title>Genome analysis of Fimbriiglobus ruber SP5, the first member of the order Planctomycetales with confirmed chitinolytic capability.</title>
        <authorList>
            <person name="Ravin N.V."/>
            <person name="Rakitin A.L."/>
            <person name="Ivanova A.A."/>
            <person name="Beletsky A.V."/>
            <person name="Kulichevskaya I.S."/>
            <person name="Mardanov A.V."/>
            <person name="Dedysh S.N."/>
        </authorList>
    </citation>
    <scope>NUCLEOTIDE SEQUENCE [LARGE SCALE GENOMIC DNA]</scope>
    <source>
        <strain evidence="5">SP5</strain>
    </source>
</reference>
<protein>
    <submittedName>
        <fullName evidence="4">Putative internalin</fullName>
    </submittedName>
</protein>
<sequence>MEVLQLEDRMTPTAYTITTIAGNGTHGYNGDGGPATAAELANPLGTAVDAAGDVFIADQANARVREVSPSGVITTIAGNGTPGFSGDGGPATAAELDIPAYVAVDAAGDVFITENANNRVREVNASGTITTIAGNGSAGSSGDGGPATAAELHSAEGVAVDAAGDVFFVEETGNRVREVSASGIITTIAGNGTAGFSGDGGPATAAELHDPFGVAVDAAGNVFIADLGNYSVREVSPSGVITTIAGNGTPGFSDDGGPATAAELHDPFGVAVDAAGDVFIADASNNRVREVSASGVITTVAGNGTAGFSGDGGLAAAAELNNPEGVAVDATGDVFIVDQNNQRVRELLPEHAVVSVDGTGNLIVADSTPDDSLTATLSGSNVQITSATNPITAGSGATQVNPNTVAIPLASIIGNIQVTGSGGNDTLTVDYTGGPLPAVNFVGSTSGSGTLAIKGTFQTVTETVTTTGPGHSGTLSLFDGTNTDTISYSDLAPVDMTGTTAGNLVFNLPAGTQAVLEASGTPGVDDIRNTGGAAFEATTFANPATSLTINAAGGSTVQLAAMDAGFAPATETFTGLATDTYQFTNAGAVPAATGVTLTTADLDLNGLSPTIGALNGTGTILNSGAAGTLTVTGGGSFAGSITGETTALTVGGKSQTLTLSGNNTYSGATTIDATDTLQVGSATALPSGTNVQANGTLDLGGTSPTIGSLNGAATGVVQNGGTLTVTGGGIFSGNVTGATTAVTVGGTAKTLTLAGNDTYSGLTTINAGDTLATGSATGLTAATSVSAAGTLDLNGFNVSIGALNGPATGVVQNSEAVATLTVTGGGIFSGNVTGSNTALTVGGTTQTLTLSGNNTYSGLTTIDASDTLQAGSATALGDTTGATTVLAGGTLDLNGQAVGAEPVTLNGTGVGGAGALINSSATAASLAGDVTDGGSGYSIGGSGNLTLTGAVTGTLTKVGTGTLTLGGTTDNTNLDLLATAGIVVLAKTSSGATVHAVNVGYTVSAGATVQLGGTGGDQIADTASVTVNPGGVFDLNGLSETISTLAGDGTVDDVSAGGTSTLTVGANNGSGSFSGSIQNTTGAASLVKTGTGTFTLSGPNTYTGATTISGGTLDLTGTVTSNVTVQTSATLAGTGTVTGTLTANTGGTVAPSSGVNTPLTVTGGTTLSAGSALAIVITSAAGGNYSQLASGGTITLGAGALLTVDGTGAGLTSATQQSFRIIKNTGAAVISGQFSGYAEGGPVLVTGSAVTPSITYNGGLTNNVDLNTQPSINGTAGNDKFVFRKSTTPGLNEYSVDGGTTFHPISNTLPITFNGGAGADTLTVDYVNGDPGVAVAFNGGGQTGDTLIVKDTTHTRTAVYRVDTSTVPQHAGSATVGATTIAFTGLAPVEITGMLNVTFNTFTAANQHVTIANDTTTPGGPYIALSGYSNAPANTFETLLVRDDTSVTLDTTTPAGDDTVTIAGADGSIGGAVVGNLSIITGTGTDAINITGAVNIPTAVTLNSGGAITEIGGAITTVTLNTTSVTGTMLNGANAVRTFTAANSGAGAVSLTDTANPLTVAGVSQTGTGLVTINDTGAISVTGPVSVGTNGVSLTASAAISQTSAGVITAGLLTTNSGTGTTLSAATNAVTSFNATNSEVGPVSLKDSVPVLSATGITDTLAGGSVTVTNTDGSLSVTGPINAGPNLVILSASTTIGQTAAGIITAGALATSSATGTDLSAAANVVPTFEGMNTGVGVVNFDDAVAALSVAGVADPTAGGSVTVTNTGGSLTVTGAITAGTNPVTLNAATNIAQTAVGVITAGLLTTTAATGIDLSTAANAVAAFNANVTGSGIVTLNDAVPALTITGVADAVAGGSVTVTNTGGSVVVTGHIAASPFPVALSASTTISQTTAGVIAAGLLATNSVAGTDLSAATNAVAIFNATNSGAGVVNFNDSVSTLVVTGITNTAAGGSAVVTNVGGSLTVSGPINVGANPITLNTSANITQSAAGVIMAGLLTTNSVTGADLSTAANAVSSFNATNTETGGVNLDDATPALAVTGIADAAAGGFVLVTNSGGSLAASGPINAGANPVTLNAAANIAQTSTGVITAASLTTNSGAGTNLYTTVNAIATFNAIDTGFGPVFLSDAVPALTITGITGAIGFVSVTNGGGSLTVTGPIAAGATPAILTAATNIGQTAAGVITARALETTSATGTDLSAAVNAVLGFTATNTGVGVVNLNDAVPNLTVTGIANAATGGSVTVTNTGTLLIADPVAAGVNPVALTVGANISQVVTGGITAGLLTTTSVTGTDLGYSVIAINAVTSFNATNTGAGVVNLTDAVPALTVTGIADAVSGGSVSVTNAGGNLTVVGPVGAGGNAVALAAGGLINQAGSGVITAGSLTTTSVAGTDLSADPNAVASFNATNTGVGVVNLNDAVPALTVVQIADATAGGSVAVTNTGTLSQTGSINAGTNSVTLSATSIGQTAFGNGIIAGSLTTTSTTGADLSGFNTVASFNATNTGAGVVNLNDAVTALTVTGVTDATAGGSVRVTNNGTLSFAGPVTAGANPVTLSAGSIDQTAAGVITAGVLTTNSATGIDLGPAANIVASFTASNVGGDVNLTDTAPALTVTGITYAAFGGPVSVSNTGSLSLTGPVAAGVYPVTLSAVSIGQTAAGVITAGLLTTNSVTGTDLSTAANVVTSFNATNTGVGAINLRDAVPALTVTGVTDTTAGGQLVVTNTSGSITVAGAIQTGPNAVTLSAATIINETATAAIATTGLLTTNSGTGTDLSGGNNFASSFTATNTGAGVVNLADDVPSLSVTGVSDATAGGPVTITNSGGITLIGPLNAGANAVTLTAGTIITQTATGIIAAGLLTANSATGTALSSAANAVASFNATNTVGGVVNLSDAVPTLSVTGIADAGAGASVALANTGGGLVLTGPVDAGSNPVTLTASSTITQSAAGVVTAGLLTTTSAGGTGLSDATNAVVALDAINTGAGVVYFQDATPVLYVNGVADATAGGAVSLTNTNGSVNVSGPLDAGANAVGLTASGAIGQTATGVITAGPLYTTSAVGTYLGTATNEVATITATNTGGIVTLTDGVPTLTVAGITQGTGDVVLTNSGALATTGPVTVAAGNVNLFVPGDVTIGGPLSAQTLTQTGGAGATAFDAPVTLTGGGPVADYTTGGALNLATSAAVFNTNVTAAGAVVLQLANGAAQPGGAIDAPRLYLTGAGTFQLDQSGNTLTDTTADLFADLTSGSVAVRSQNDFFVRFEDPTRPAIRIQAGGNVTLTTGGSFTADDPAAHNAATDPTQLQPLFDVGGGTVQVYLGVGLTADQTTTNLFEAEARAAQVVLGRPGPNTPADPLDNISRDTFDVRPMVGANLVVNGNAPASSTLSTPGDALAPILVGIATANLTSQGTGNGTYTFPGTVFHSLVYTSIESLGGVRGEAFAVETGPTATNPVAGYAVRVQFSQLSVGGATTTINTDLVGSGIITNPFVVSPTLQSATAQFGPPKVAMADVNGDGIPDLILGGGPGDAPLVTIIDGRRLTETDAQGNPVPLDLGNLAPTDILAQFFPFEETFRGGVDVTAGDIEQDGRADVVVSAGVGGAPRVEVFRIIPDPTVSPYQRAEVVQNFFPFESTLRSGINVAVGDVNGDGVPDLVFGAGPGGGPRVQVRDGKTGDVIRDFFAYDPNFRGGVYVDVGGYSSDSVDDLVTAPGPGGGPDVQIFPGSTNPAALFAQPIASFFAFNPPAAGTGLIATASSGSTFDDGVGGVAFGGSQDGIGGRRSILVSSPRGAAFQIAEFLPQADITQPPVEADADYEQVLAGSIVNGTIVRATSVAGIPFTLLVGGGSVGGYSSGASS</sequence>
<dbReference type="Pfam" id="PF01436">
    <property type="entry name" value="NHL"/>
    <property type="match status" value="1"/>
</dbReference>
<dbReference type="Pfam" id="PF12951">
    <property type="entry name" value="PATR"/>
    <property type="match status" value="4"/>
</dbReference>
<dbReference type="SUPFAM" id="SSF101898">
    <property type="entry name" value="NHL repeat"/>
    <property type="match status" value="1"/>
</dbReference>
<dbReference type="SUPFAM" id="SSF51126">
    <property type="entry name" value="Pectin lyase-like"/>
    <property type="match status" value="1"/>
</dbReference>
<dbReference type="Pfam" id="PF25021">
    <property type="entry name" value="TEN_NHL"/>
    <property type="match status" value="1"/>
</dbReference>
<dbReference type="InterPro" id="IPR028994">
    <property type="entry name" value="Integrin_alpha_N"/>
</dbReference>
<evidence type="ECO:0000256" key="1">
    <source>
        <dbReference type="ARBA" id="ARBA00022729"/>
    </source>
</evidence>
<dbReference type="InterPro" id="IPR011050">
    <property type="entry name" value="Pectin_lyase_fold/virulence"/>
</dbReference>
<keyword evidence="2" id="KW-0677">Repeat</keyword>
<dbReference type="PANTHER" id="PTHR46388">
    <property type="entry name" value="NHL REPEAT-CONTAINING PROTEIN 2"/>
    <property type="match status" value="1"/>
</dbReference>
<gene>
    <name evidence="4" type="ORF">FRUB_01562</name>
</gene>
<dbReference type="InterPro" id="IPR001258">
    <property type="entry name" value="NHL_repeat"/>
</dbReference>
<dbReference type="InterPro" id="IPR013425">
    <property type="entry name" value="Autotrns_rpt"/>
</dbReference>
<organism evidence="4 5">
    <name type="scientific">Fimbriiglobus ruber</name>
    <dbReference type="NCBI Taxonomy" id="1908690"/>
    <lineage>
        <taxon>Bacteria</taxon>
        <taxon>Pseudomonadati</taxon>
        <taxon>Planctomycetota</taxon>
        <taxon>Planctomycetia</taxon>
        <taxon>Gemmatales</taxon>
        <taxon>Gemmataceae</taxon>
        <taxon>Fimbriiglobus</taxon>
    </lineage>
</organism>
<name>A0A225DV50_9BACT</name>
<proteinExistence type="predicted"/>
<dbReference type="InterPro" id="IPR011042">
    <property type="entry name" value="6-blade_b-propeller_TolB-like"/>
</dbReference>
<evidence type="ECO:0000313" key="4">
    <source>
        <dbReference type="EMBL" id="OWK45231.1"/>
    </source>
</evidence>
<dbReference type="Gene3D" id="2.120.10.30">
    <property type="entry name" value="TolB, C-terminal domain"/>
    <property type="match status" value="3"/>
</dbReference>
<accession>A0A225DV50</accession>
<dbReference type="InterPro" id="IPR056822">
    <property type="entry name" value="TEN_NHL"/>
</dbReference>
<dbReference type="SUPFAM" id="SSF69318">
    <property type="entry name" value="Integrin alpha N-terminal domain"/>
    <property type="match status" value="1"/>
</dbReference>
<dbReference type="EMBL" id="NIDE01000002">
    <property type="protein sequence ID" value="OWK45231.1"/>
    <property type="molecule type" value="Genomic_DNA"/>
</dbReference>